<keyword evidence="4 6" id="KW-0067">ATP-binding</keyword>
<sequence length="339" mass="36808">MEAMMDQQQEQEEEYGVAAGPIPIQLLEQQGIAAADIKKLSEQGYHTAEGVAYSAKRDLLKLKGFSEAKVEKVHRAACSVVPMGFTTATVVEQTRRDTIYISTGSSELDNILQGGIETGSITEIYGEFRTGKTQLCHALCVACQMPLENGGGEGKALYIDTEGTFRPQRLLQIAERFGMNGPDVLDNVAYARAHNTEHQSELLVAAAGMMAESRFSLCIIDSATANYRTEYNGRGELSSRQMHLGRFLRTLQRIADEFGVAVLVTNQVVANPEGGPFATAANSVKPVGGNVMAHASTTRLHLRKGRAESRVAKIICSPFLPESEATFAITEQGITDFKD</sequence>
<dbReference type="InterPro" id="IPR020588">
    <property type="entry name" value="RecA_ATP-bd"/>
</dbReference>
<dbReference type="Proteomes" id="UP001190700">
    <property type="component" value="Unassembled WGS sequence"/>
</dbReference>
<dbReference type="GO" id="GO:0042148">
    <property type="term" value="P:DNA strand invasion"/>
    <property type="evidence" value="ECO:0007669"/>
    <property type="project" value="TreeGrafter"/>
</dbReference>
<evidence type="ECO:0000259" key="8">
    <source>
        <dbReference type="PROSITE" id="PS50162"/>
    </source>
</evidence>
<evidence type="ECO:0000256" key="6">
    <source>
        <dbReference type="RuleBase" id="RU003422"/>
    </source>
</evidence>
<dbReference type="InterPro" id="IPR020587">
    <property type="entry name" value="RecA_monomer-monomer_interface"/>
</dbReference>
<keyword evidence="7" id="KW-0227">DNA damage</keyword>
<dbReference type="Gene3D" id="3.40.50.300">
    <property type="entry name" value="P-loop containing nucleotide triphosphate hydrolases"/>
    <property type="match status" value="1"/>
</dbReference>
<dbReference type="GO" id="GO:0070192">
    <property type="term" value="P:chromosome organization involved in meiotic cell cycle"/>
    <property type="evidence" value="ECO:0007669"/>
    <property type="project" value="TreeGrafter"/>
</dbReference>
<dbReference type="InterPro" id="IPR010995">
    <property type="entry name" value="DNA_repair_Rad51/TF_NusA_a-hlx"/>
</dbReference>
<keyword evidence="5 7" id="KW-0539">Nucleus</keyword>
<dbReference type="NCBIfam" id="TIGR02239">
    <property type="entry name" value="recomb_RAD51"/>
    <property type="match status" value="1"/>
</dbReference>
<evidence type="ECO:0000256" key="2">
    <source>
        <dbReference type="ARBA" id="ARBA00007095"/>
    </source>
</evidence>
<dbReference type="PIRSF" id="PIRSF005856">
    <property type="entry name" value="Rad51"/>
    <property type="match status" value="1"/>
</dbReference>
<dbReference type="Pfam" id="PF08423">
    <property type="entry name" value="Rad51"/>
    <property type="match status" value="1"/>
</dbReference>
<dbReference type="GO" id="GO:0003690">
    <property type="term" value="F:double-stranded DNA binding"/>
    <property type="evidence" value="ECO:0007669"/>
    <property type="project" value="InterPro"/>
</dbReference>
<dbReference type="PANTHER" id="PTHR22942:SF39">
    <property type="entry name" value="DNA REPAIR PROTEIN RAD51 HOMOLOG 1"/>
    <property type="match status" value="1"/>
</dbReference>
<organism evidence="10 11">
    <name type="scientific">Cymbomonas tetramitiformis</name>
    <dbReference type="NCBI Taxonomy" id="36881"/>
    <lineage>
        <taxon>Eukaryota</taxon>
        <taxon>Viridiplantae</taxon>
        <taxon>Chlorophyta</taxon>
        <taxon>Pyramimonadophyceae</taxon>
        <taxon>Pyramimonadales</taxon>
        <taxon>Pyramimonadaceae</taxon>
        <taxon>Cymbomonas</taxon>
    </lineage>
</organism>
<keyword evidence="7" id="KW-0233">DNA recombination</keyword>
<keyword evidence="3 6" id="KW-0547">Nucleotide-binding</keyword>
<dbReference type="SMART" id="SM00382">
    <property type="entry name" value="AAA"/>
    <property type="match status" value="1"/>
</dbReference>
<name>A0AAE0GNS5_9CHLO</name>
<dbReference type="GO" id="GO:0000794">
    <property type="term" value="C:condensed nuclear chromosome"/>
    <property type="evidence" value="ECO:0007669"/>
    <property type="project" value="TreeGrafter"/>
</dbReference>
<protein>
    <recommendedName>
        <fullName evidence="7">DNA repair protein RAD51 homolog</fullName>
    </recommendedName>
</protein>
<dbReference type="GO" id="GO:0000150">
    <property type="term" value="F:DNA strand exchange activity"/>
    <property type="evidence" value="ECO:0007669"/>
    <property type="project" value="InterPro"/>
</dbReference>
<dbReference type="AlphaFoldDB" id="A0AAE0GNS5"/>
<evidence type="ECO:0000313" key="10">
    <source>
        <dbReference type="EMBL" id="KAK3281355.1"/>
    </source>
</evidence>
<evidence type="ECO:0000256" key="4">
    <source>
        <dbReference type="ARBA" id="ARBA00022840"/>
    </source>
</evidence>
<comment type="function">
    <text evidence="7">Binds to single and double-stranded DNA and exhibits DNA-dependent ATPase activity. Unwinds duplex DNA. Component of the meiotic recombination pathway. Seems to play a role in mediating chromosome homology search, chromosome pairing and synapsis at early stages and probably chromosome crossing-over at later stages in meiosis. Probably is involved in the repair of meiotic double strand breaks (DBSs) and in homologous recombination.</text>
</comment>
<gene>
    <name evidence="10" type="ORF">CYMTET_10856</name>
</gene>
<evidence type="ECO:0000259" key="9">
    <source>
        <dbReference type="PROSITE" id="PS50163"/>
    </source>
</evidence>
<evidence type="ECO:0000256" key="7">
    <source>
        <dbReference type="RuleBase" id="RU364139"/>
    </source>
</evidence>
<proteinExistence type="inferred from homology"/>
<dbReference type="GO" id="GO:0007131">
    <property type="term" value="P:reciprocal meiotic recombination"/>
    <property type="evidence" value="ECO:0007669"/>
    <property type="project" value="TreeGrafter"/>
</dbReference>
<accession>A0AAE0GNS5</accession>
<evidence type="ECO:0000256" key="1">
    <source>
        <dbReference type="ARBA" id="ARBA00004123"/>
    </source>
</evidence>
<comment type="similarity">
    <text evidence="2 7">Belongs to the RecA family. RAD51 subfamily.</text>
</comment>
<dbReference type="FunFam" id="1.10.150.20:FF:000008">
    <property type="entry name" value="DNA repair protein RAD51 homolog"/>
    <property type="match status" value="1"/>
</dbReference>
<dbReference type="InterPro" id="IPR013632">
    <property type="entry name" value="Rad51_C"/>
</dbReference>
<comment type="subcellular location">
    <subcellularLocation>
        <location evidence="1 7">Nucleus</location>
    </subcellularLocation>
</comment>
<dbReference type="GO" id="GO:0000730">
    <property type="term" value="P:DNA recombinase assembly"/>
    <property type="evidence" value="ECO:0007669"/>
    <property type="project" value="TreeGrafter"/>
</dbReference>
<keyword evidence="7" id="KW-0238">DNA-binding</keyword>
<evidence type="ECO:0000313" key="11">
    <source>
        <dbReference type="Proteomes" id="UP001190700"/>
    </source>
</evidence>
<dbReference type="GO" id="GO:0006312">
    <property type="term" value="P:mitotic recombination"/>
    <property type="evidence" value="ECO:0007669"/>
    <property type="project" value="TreeGrafter"/>
</dbReference>
<dbReference type="SUPFAM" id="SSF47794">
    <property type="entry name" value="Rad51 N-terminal domain-like"/>
    <property type="match status" value="1"/>
</dbReference>
<dbReference type="SUPFAM" id="SSF52540">
    <property type="entry name" value="P-loop containing nucleoside triphosphate hydrolases"/>
    <property type="match status" value="1"/>
</dbReference>
<dbReference type="InterPro" id="IPR027417">
    <property type="entry name" value="P-loop_NTPase"/>
</dbReference>
<dbReference type="FunFam" id="3.40.50.300:FF:000092">
    <property type="entry name" value="DNA repair protein Rad51 homolog"/>
    <property type="match status" value="1"/>
</dbReference>
<dbReference type="PROSITE" id="PS50163">
    <property type="entry name" value="RECA_3"/>
    <property type="match status" value="1"/>
</dbReference>
<dbReference type="InterPro" id="IPR016467">
    <property type="entry name" value="DNA_recomb/repair_RecA-like"/>
</dbReference>
<feature type="domain" description="RecA family profile 1" evidence="8">
    <location>
        <begin position="97"/>
        <end position="268"/>
    </location>
</feature>
<keyword evidence="7" id="KW-0234">DNA repair</keyword>
<feature type="domain" description="RecA family profile 2" evidence="9">
    <location>
        <begin position="274"/>
        <end position="339"/>
    </location>
</feature>
<dbReference type="GO" id="GO:0003697">
    <property type="term" value="F:single-stranded DNA binding"/>
    <property type="evidence" value="ECO:0007669"/>
    <property type="project" value="InterPro"/>
</dbReference>
<evidence type="ECO:0000256" key="3">
    <source>
        <dbReference type="ARBA" id="ARBA00022741"/>
    </source>
</evidence>
<dbReference type="EMBL" id="LGRX02003873">
    <property type="protein sequence ID" value="KAK3281355.1"/>
    <property type="molecule type" value="Genomic_DNA"/>
</dbReference>
<dbReference type="Gene3D" id="1.10.150.20">
    <property type="entry name" value="5' to 3' exonuclease, C-terminal subdomain"/>
    <property type="match status" value="1"/>
</dbReference>
<dbReference type="InterPro" id="IPR003593">
    <property type="entry name" value="AAA+_ATPase"/>
</dbReference>
<evidence type="ECO:0000256" key="5">
    <source>
        <dbReference type="ARBA" id="ARBA00023242"/>
    </source>
</evidence>
<keyword evidence="11" id="KW-1185">Reference proteome</keyword>
<dbReference type="NCBIfam" id="NF003301">
    <property type="entry name" value="PRK04301.1"/>
    <property type="match status" value="1"/>
</dbReference>
<dbReference type="PROSITE" id="PS50162">
    <property type="entry name" value="RECA_2"/>
    <property type="match status" value="1"/>
</dbReference>
<dbReference type="PANTHER" id="PTHR22942">
    <property type="entry name" value="RECA/RAD51/RADA DNA STRAND-PAIRING FAMILY MEMBER"/>
    <property type="match status" value="1"/>
</dbReference>
<dbReference type="CDD" id="cd19513">
    <property type="entry name" value="Rad51"/>
    <property type="match status" value="1"/>
</dbReference>
<dbReference type="InterPro" id="IPR011941">
    <property type="entry name" value="DNA_recomb/repair_Rad51"/>
</dbReference>
<dbReference type="GO" id="GO:0005524">
    <property type="term" value="F:ATP binding"/>
    <property type="evidence" value="ECO:0007669"/>
    <property type="project" value="UniProtKB-KW"/>
</dbReference>
<reference evidence="10 11" key="1">
    <citation type="journal article" date="2015" name="Genome Biol. Evol.">
        <title>Comparative Genomics of a Bacterivorous Green Alga Reveals Evolutionary Causalities and Consequences of Phago-Mixotrophic Mode of Nutrition.</title>
        <authorList>
            <person name="Burns J.A."/>
            <person name="Paasch A."/>
            <person name="Narechania A."/>
            <person name="Kim E."/>
        </authorList>
    </citation>
    <scope>NUCLEOTIDE SEQUENCE [LARGE SCALE GENOMIC DNA]</scope>
    <source>
        <strain evidence="10 11">PLY_AMNH</strain>
    </source>
</reference>
<dbReference type="GO" id="GO:0140664">
    <property type="term" value="F:ATP-dependent DNA damage sensor activity"/>
    <property type="evidence" value="ECO:0007669"/>
    <property type="project" value="InterPro"/>
</dbReference>
<dbReference type="GO" id="GO:1990426">
    <property type="term" value="P:mitotic recombination-dependent replication fork processing"/>
    <property type="evidence" value="ECO:0007669"/>
    <property type="project" value="InterPro"/>
</dbReference>
<comment type="caution">
    <text evidence="10">The sequence shown here is derived from an EMBL/GenBank/DDBJ whole genome shotgun (WGS) entry which is preliminary data.</text>
</comment>